<dbReference type="OrthoDB" id="9803895at2"/>
<dbReference type="PROSITE" id="PS51178">
    <property type="entry name" value="PASTA"/>
    <property type="match status" value="2"/>
</dbReference>
<keyword evidence="1" id="KW-0472">Membrane</keyword>
<evidence type="ECO:0000313" key="3">
    <source>
        <dbReference type="EMBL" id="RKD92782.1"/>
    </source>
</evidence>
<sequence>MSFKSFLTSRTFFIQLAIAIAIIVVLLLLTMFGIRKYTNHGESQPVPDLAGLNIEQAEQLLASKNLTYEISDSTYLDSAEPGSVIGQMPQAGHSVKEGRTIFLSICAIAPEQVAMPKLTDISFRQAVNIMQAEGLNVGVIDYVPSEFSNLVLGQQINGQEVEPGVMVNKGSRVDLRIGKSSSGEKTVVPNLFGETLSQARSEIASLFLNVGAIIYDETVQSQEDSLNAKVWQQRPSNSRYDEIELGASIDVWLTLDDSKLIQESDMEMTNDSTGGF</sequence>
<feature type="transmembrane region" description="Helical" evidence="1">
    <location>
        <begin position="12"/>
        <end position="34"/>
    </location>
</feature>
<reference evidence="3 4" key="1">
    <citation type="submission" date="2018-09" db="EMBL/GenBank/DDBJ databases">
        <title>Genomic Encyclopedia of Archaeal and Bacterial Type Strains, Phase II (KMG-II): from individual species to whole genera.</title>
        <authorList>
            <person name="Goeker M."/>
        </authorList>
    </citation>
    <scope>NUCLEOTIDE SEQUENCE [LARGE SCALE GENOMIC DNA]</scope>
    <source>
        <strain evidence="3 4">DSM 27148</strain>
    </source>
</reference>
<evidence type="ECO:0000313" key="4">
    <source>
        <dbReference type="Proteomes" id="UP000283387"/>
    </source>
</evidence>
<dbReference type="Proteomes" id="UP000283387">
    <property type="component" value="Unassembled WGS sequence"/>
</dbReference>
<dbReference type="EMBL" id="RAPN01000001">
    <property type="protein sequence ID" value="RKD92782.1"/>
    <property type="molecule type" value="Genomic_DNA"/>
</dbReference>
<feature type="domain" description="PASTA" evidence="2">
    <location>
        <begin position="41"/>
        <end position="107"/>
    </location>
</feature>
<dbReference type="CDD" id="cd06577">
    <property type="entry name" value="PASTA_pknB"/>
    <property type="match status" value="2"/>
</dbReference>
<dbReference type="InterPro" id="IPR005543">
    <property type="entry name" value="PASTA_dom"/>
</dbReference>
<evidence type="ECO:0000256" key="1">
    <source>
        <dbReference type="SAM" id="Phobius"/>
    </source>
</evidence>
<dbReference type="SUPFAM" id="SSF54184">
    <property type="entry name" value="Penicillin-binding protein 2x (pbp-2x), c-terminal domain"/>
    <property type="match status" value="1"/>
</dbReference>
<dbReference type="SMART" id="SM00740">
    <property type="entry name" value="PASTA"/>
    <property type="match status" value="2"/>
</dbReference>
<keyword evidence="1" id="KW-0812">Transmembrane</keyword>
<protein>
    <submittedName>
        <fullName evidence="3">PASTA domain-containing protein</fullName>
    </submittedName>
</protein>
<feature type="domain" description="PASTA" evidence="2">
    <location>
        <begin position="109"/>
        <end position="179"/>
    </location>
</feature>
<keyword evidence="4" id="KW-1185">Reference proteome</keyword>
<dbReference type="Pfam" id="PF03793">
    <property type="entry name" value="PASTA"/>
    <property type="match status" value="2"/>
</dbReference>
<gene>
    <name evidence="3" type="ORF">BC643_3159</name>
</gene>
<dbReference type="AlphaFoldDB" id="A0A419WBJ7"/>
<keyword evidence="1" id="KW-1133">Transmembrane helix</keyword>
<accession>A0A419WBJ7</accession>
<comment type="caution">
    <text evidence="3">The sequence shown here is derived from an EMBL/GenBank/DDBJ whole genome shotgun (WGS) entry which is preliminary data.</text>
</comment>
<organism evidence="3 4">
    <name type="scientific">Mangrovibacterium diazotrophicum</name>
    <dbReference type="NCBI Taxonomy" id="1261403"/>
    <lineage>
        <taxon>Bacteria</taxon>
        <taxon>Pseudomonadati</taxon>
        <taxon>Bacteroidota</taxon>
        <taxon>Bacteroidia</taxon>
        <taxon>Marinilabiliales</taxon>
        <taxon>Prolixibacteraceae</taxon>
        <taxon>Mangrovibacterium</taxon>
    </lineage>
</organism>
<name>A0A419WBJ7_9BACT</name>
<dbReference type="Gene3D" id="3.30.10.20">
    <property type="match status" value="3"/>
</dbReference>
<evidence type="ECO:0000259" key="2">
    <source>
        <dbReference type="PROSITE" id="PS51178"/>
    </source>
</evidence>
<proteinExistence type="predicted"/>